<dbReference type="InterPro" id="IPR001451">
    <property type="entry name" value="Hexapep"/>
</dbReference>
<accession>A0A1F7GP66</accession>
<gene>
    <name evidence="3" type="ORF">A2866_04040</name>
</gene>
<dbReference type="Proteomes" id="UP000177026">
    <property type="component" value="Unassembled WGS sequence"/>
</dbReference>
<dbReference type="Gene3D" id="2.160.10.10">
    <property type="entry name" value="Hexapeptide repeat proteins"/>
    <property type="match status" value="1"/>
</dbReference>
<comment type="caution">
    <text evidence="3">The sequence shown here is derived from an EMBL/GenBank/DDBJ whole genome shotgun (WGS) entry which is preliminary data.</text>
</comment>
<evidence type="ECO:0000313" key="4">
    <source>
        <dbReference type="Proteomes" id="UP000177026"/>
    </source>
</evidence>
<dbReference type="PANTHER" id="PTHR43300">
    <property type="entry name" value="ACETYLTRANSFERASE"/>
    <property type="match status" value="1"/>
</dbReference>
<dbReference type="InterPro" id="IPR018357">
    <property type="entry name" value="Hexapep_transf_CS"/>
</dbReference>
<evidence type="ECO:0000256" key="2">
    <source>
        <dbReference type="ARBA" id="ARBA00022737"/>
    </source>
</evidence>
<reference evidence="3 4" key="1">
    <citation type="journal article" date="2016" name="Nat. Commun.">
        <title>Thousands of microbial genomes shed light on interconnected biogeochemical processes in an aquifer system.</title>
        <authorList>
            <person name="Anantharaman K."/>
            <person name="Brown C.T."/>
            <person name="Hug L.A."/>
            <person name="Sharon I."/>
            <person name="Castelle C.J."/>
            <person name="Probst A.J."/>
            <person name="Thomas B.C."/>
            <person name="Singh A."/>
            <person name="Wilkins M.J."/>
            <person name="Karaoz U."/>
            <person name="Brodie E.L."/>
            <person name="Williams K.H."/>
            <person name="Hubbard S.S."/>
            <person name="Banfield J.F."/>
        </authorList>
    </citation>
    <scope>NUCLEOTIDE SEQUENCE [LARGE SCALE GENOMIC DNA]</scope>
</reference>
<dbReference type="InterPro" id="IPR011004">
    <property type="entry name" value="Trimer_LpxA-like_sf"/>
</dbReference>
<dbReference type="PROSITE" id="PS00101">
    <property type="entry name" value="HEXAPEP_TRANSFERASES"/>
    <property type="match status" value="1"/>
</dbReference>
<dbReference type="EMBL" id="MFZI01000029">
    <property type="protein sequence ID" value="OGK20820.1"/>
    <property type="molecule type" value="Genomic_DNA"/>
</dbReference>
<protein>
    <recommendedName>
        <fullName evidence="5">Transferase</fullName>
    </recommendedName>
</protein>
<dbReference type="InterPro" id="IPR050179">
    <property type="entry name" value="Trans_hexapeptide_repeat"/>
</dbReference>
<dbReference type="GO" id="GO:0016740">
    <property type="term" value="F:transferase activity"/>
    <property type="evidence" value="ECO:0007669"/>
    <property type="project" value="UniProtKB-KW"/>
</dbReference>
<keyword evidence="2" id="KW-0677">Repeat</keyword>
<evidence type="ECO:0000313" key="3">
    <source>
        <dbReference type="EMBL" id="OGK20820.1"/>
    </source>
</evidence>
<evidence type="ECO:0000256" key="1">
    <source>
        <dbReference type="ARBA" id="ARBA00022679"/>
    </source>
</evidence>
<keyword evidence="1" id="KW-0808">Transferase</keyword>
<name>A0A1F7GP66_9BACT</name>
<evidence type="ECO:0008006" key="5">
    <source>
        <dbReference type="Google" id="ProtNLM"/>
    </source>
</evidence>
<dbReference type="CDD" id="cd03358">
    <property type="entry name" value="LbH_WxcM_N_like"/>
    <property type="match status" value="1"/>
</dbReference>
<sequence length="171" mass="18642">MKTYIHKTAEIATTAKIGCGVKIWHYVQILDKVEIGENSTIGKGVYIDKYVKIGKKCNIQNNVSIYRGVVLDDFVFIGPHVCFSNNKNPRSVSENGEMVKEGRDWFAKNIHIKKGASIGANVTLIPGITIGEYALIGGGAVVTKDIPPFALAYGNPARVHGKVNKSGRKIK</sequence>
<organism evidence="3 4">
    <name type="scientific">Candidatus Roizmanbacteria bacterium RIFCSPHIGHO2_01_FULL_39_8</name>
    <dbReference type="NCBI Taxonomy" id="1802033"/>
    <lineage>
        <taxon>Bacteria</taxon>
        <taxon>Candidatus Roizmaniibacteriota</taxon>
    </lineage>
</organism>
<proteinExistence type="predicted"/>
<dbReference type="PANTHER" id="PTHR43300:SF4">
    <property type="entry name" value="ACYL-[ACYL-CARRIER-PROTEIN]--UDP-N-ACETYLGLUCOSAMINE O-ACYLTRANSFERASE"/>
    <property type="match status" value="1"/>
</dbReference>
<dbReference type="SUPFAM" id="SSF51161">
    <property type="entry name" value="Trimeric LpxA-like enzymes"/>
    <property type="match status" value="1"/>
</dbReference>
<dbReference type="AlphaFoldDB" id="A0A1F7GP66"/>
<dbReference type="Pfam" id="PF00132">
    <property type="entry name" value="Hexapep"/>
    <property type="match status" value="2"/>
</dbReference>